<evidence type="ECO:0000256" key="4">
    <source>
        <dbReference type="PIRSR" id="PIRSR601461-1"/>
    </source>
</evidence>
<dbReference type="PROSITE" id="PS50011">
    <property type="entry name" value="PROTEIN_KINASE_DOM"/>
    <property type="match status" value="1"/>
</dbReference>
<keyword evidence="6" id="KW-0472">Membrane</keyword>
<evidence type="ECO:0000259" key="7">
    <source>
        <dbReference type="PROSITE" id="PS50011"/>
    </source>
</evidence>
<dbReference type="GO" id="GO:0006508">
    <property type="term" value="P:proteolysis"/>
    <property type="evidence" value="ECO:0007669"/>
    <property type="project" value="UniProtKB-KW"/>
</dbReference>
<dbReference type="GO" id="GO:0005524">
    <property type="term" value="F:ATP binding"/>
    <property type="evidence" value="ECO:0007669"/>
    <property type="project" value="InterPro"/>
</dbReference>
<keyword evidence="3" id="KW-0064">Aspartyl protease</keyword>
<feature type="active site" evidence="4">
    <location>
        <position position="393"/>
    </location>
</feature>
<dbReference type="Pfam" id="PF07714">
    <property type="entry name" value="PK_Tyr_Ser-Thr"/>
    <property type="match status" value="1"/>
</dbReference>
<dbReference type="PANTHER" id="PTHR47966:SF51">
    <property type="entry name" value="BETA-SITE APP-CLEAVING ENZYME, ISOFORM A-RELATED"/>
    <property type="match status" value="1"/>
</dbReference>
<feature type="domain" description="Peptidase A1" evidence="8">
    <location>
        <begin position="375"/>
        <end position="736"/>
    </location>
</feature>
<dbReference type="SUPFAM" id="SSF56112">
    <property type="entry name" value="Protein kinase-like (PK-like)"/>
    <property type="match status" value="1"/>
</dbReference>
<dbReference type="InterPro" id="IPR000719">
    <property type="entry name" value="Prot_kinase_dom"/>
</dbReference>
<dbReference type="GO" id="GO:0004190">
    <property type="term" value="F:aspartic-type endopeptidase activity"/>
    <property type="evidence" value="ECO:0007669"/>
    <property type="project" value="UniProtKB-KW"/>
</dbReference>
<dbReference type="EMBL" id="NCKW01010025">
    <property type="protein sequence ID" value="POM65632.1"/>
    <property type="molecule type" value="Genomic_DNA"/>
</dbReference>
<evidence type="ECO:0000256" key="6">
    <source>
        <dbReference type="SAM" id="Phobius"/>
    </source>
</evidence>
<organism evidence="9 10">
    <name type="scientific">Phytophthora palmivora</name>
    <dbReference type="NCBI Taxonomy" id="4796"/>
    <lineage>
        <taxon>Eukaryota</taxon>
        <taxon>Sar</taxon>
        <taxon>Stramenopiles</taxon>
        <taxon>Oomycota</taxon>
        <taxon>Peronosporomycetes</taxon>
        <taxon>Peronosporales</taxon>
        <taxon>Peronosporaceae</taxon>
        <taxon>Phytophthora</taxon>
    </lineage>
</organism>
<dbReference type="GO" id="GO:0004672">
    <property type="term" value="F:protein kinase activity"/>
    <property type="evidence" value="ECO:0007669"/>
    <property type="project" value="InterPro"/>
</dbReference>
<dbReference type="SUPFAM" id="SSF50630">
    <property type="entry name" value="Acid proteases"/>
    <property type="match status" value="1"/>
</dbReference>
<dbReference type="Gene3D" id="1.10.510.10">
    <property type="entry name" value="Transferase(Phosphotransferase) domain 1"/>
    <property type="match status" value="1"/>
</dbReference>
<dbReference type="InterPro" id="IPR021109">
    <property type="entry name" value="Peptidase_aspartic_dom_sf"/>
</dbReference>
<keyword evidence="2 9" id="KW-0645">Protease</keyword>
<keyword evidence="10" id="KW-1185">Reference proteome</keyword>
<sequence>MTYLRFEMAKHARSYILSNVNDITHSKKVVTAFATSKNADWFIPVFEVEFNAQNQFNGGSFGSIHRGTWKHAQVVVKKLNLKTTPSSDRSDSLLSGISSIGNSSSGQSSEGLEADFLNEVEIWHKLYHPNVVQLFGACHIGNPIFVCEYAGGGQLDKYLRAHPSEIVEKLYEAALGLRYLHEKRVVHKDLKCSNILIGNDGLAKLTDFGLSTLLVIPADNNDEPEIELEDREKPNVGAIRWKAPEVLQGEKATFPSDVYSFGMCFLEASSGALPWGNLGDLGVKYYVVKQKRIPQSLAALAFQPTSSILRVPLTAKQQHRSAQNLVQFHTQPAGETESVLNLQVQDKKLQDILHNAQDLEAQGHVPLENFMEFQFFGPIAIGTPPQDVLVCFDTGSSDLWVPGKKCEACAGQDRFNHSLSSTYHESSSHPAFAVQYGSGKVSGHFGQDVVRVAQFQVQDTTVGIVRTEEESMARMKADGLLGLAFDGLSTFSHPPLFFALLEQYPELDSVFAFYLTPDPNTNGSELHLGGYDEDMMRSLQATWQMTDVLPQFGQWTFWRIHLHSVNVGKHRNGCADGCMAFVDSGTSLIGIPGTLYLNFLMDSSVSFVHLKTFRRYGLALEAIIIIGQEMWVLGDVFMKKFYSLYDVKKKQMGFACPANSTLCGVEDPQGTAVNSNDNDQLPSQSSPFFENSFNMYDMDTHAVLVLFLSGLSLVGSGFIVSSFVQYPILRSFRSFSIFFWLSVCTLGYNLTLWIAGVWRAHQTHVFFCAMLKSSQQFFGT</sequence>
<dbReference type="InterPro" id="IPR011009">
    <property type="entry name" value="Kinase-like_dom_sf"/>
</dbReference>
<evidence type="ECO:0000313" key="10">
    <source>
        <dbReference type="Proteomes" id="UP000237271"/>
    </source>
</evidence>
<evidence type="ECO:0000259" key="8">
    <source>
        <dbReference type="PROSITE" id="PS51767"/>
    </source>
</evidence>
<dbReference type="PRINTS" id="PR00792">
    <property type="entry name" value="PEPSIN"/>
</dbReference>
<evidence type="ECO:0000256" key="2">
    <source>
        <dbReference type="ARBA" id="ARBA00022670"/>
    </source>
</evidence>
<reference evidence="9 10" key="1">
    <citation type="journal article" date="2017" name="Genome Biol. Evol.">
        <title>Phytophthora megakarya and P. palmivora, closely related causal agents of cacao black pod rot, underwent increases in genome sizes and gene numbers by different mechanisms.</title>
        <authorList>
            <person name="Ali S.S."/>
            <person name="Shao J."/>
            <person name="Lary D.J."/>
            <person name="Kronmiller B."/>
            <person name="Shen D."/>
            <person name="Strem M.D."/>
            <person name="Amoako-Attah I."/>
            <person name="Akrofi A.Y."/>
            <person name="Begoude B.A."/>
            <person name="Ten Hoopen G.M."/>
            <person name="Coulibaly K."/>
            <person name="Kebe B.I."/>
            <person name="Melnick R.L."/>
            <person name="Guiltinan M.J."/>
            <person name="Tyler B.M."/>
            <person name="Meinhardt L.W."/>
            <person name="Bailey B.A."/>
        </authorList>
    </citation>
    <scope>NUCLEOTIDE SEQUENCE [LARGE SCALE GENOMIC DNA]</scope>
    <source>
        <strain evidence="10">sbr112.9</strain>
    </source>
</reference>
<feature type="non-terminal residue" evidence="9">
    <location>
        <position position="780"/>
    </location>
</feature>
<dbReference type="InterPro" id="IPR001245">
    <property type="entry name" value="Ser-Thr/Tyr_kinase_cat_dom"/>
</dbReference>
<evidence type="ECO:0000256" key="3">
    <source>
        <dbReference type="ARBA" id="ARBA00022750"/>
    </source>
</evidence>
<keyword evidence="6" id="KW-0812">Transmembrane</keyword>
<dbReference type="Gene3D" id="2.40.70.10">
    <property type="entry name" value="Acid Proteases"/>
    <property type="match status" value="3"/>
</dbReference>
<keyword evidence="3" id="KW-0378">Hydrolase</keyword>
<protein>
    <submittedName>
        <fullName evidence="9">Gastricsin, aspartyl protease family A01A</fullName>
    </submittedName>
</protein>
<dbReference type="Proteomes" id="UP000237271">
    <property type="component" value="Unassembled WGS sequence"/>
</dbReference>
<dbReference type="InterPro" id="IPR001461">
    <property type="entry name" value="Aspartic_peptidase_A1"/>
</dbReference>
<dbReference type="SMART" id="SM00220">
    <property type="entry name" value="S_TKc"/>
    <property type="match status" value="1"/>
</dbReference>
<dbReference type="FunFam" id="2.40.70.10:FF:000149">
    <property type="entry name" value="Uncharacterized protein"/>
    <property type="match status" value="1"/>
</dbReference>
<dbReference type="OrthoDB" id="771136at2759"/>
<feature type="active site" evidence="4">
    <location>
        <position position="583"/>
    </location>
</feature>
<keyword evidence="5" id="KW-1015">Disulfide bond</keyword>
<dbReference type="PANTHER" id="PTHR47966">
    <property type="entry name" value="BETA-SITE APP-CLEAVING ENZYME, ISOFORM A-RELATED"/>
    <property type="match status" value="1"/>
</dbReference>
<feature type="transmembrane region" description="Helical" evidence="6">
    <location>
        <begin position="702"/>
        <end position="725"/>
    </location>
</feature>
<dbReference type="PROSITE" id="PS51767">
    <property type="entry name" value="PEPTIDASE_A1"/>
    <property type="match status" value="1"/>
</dbReference>
<dbReference type="InterPro" id="IPR008271">
    <property type="entry name" value="Ser/Thr_kinase_AS"/>
</dbReference>
<proteinExistence type="inferred from homology"/>
<evidence type="ECO:0000256" key="1">
    <source>
        <dbReference type="ARBA" id="ARBA00007447"/>
    </source>
</evidence>
<feature type="disulfide bond" evidence="5">
    <location>
        <begin position="574"/>
        <end position="578"/>
    </location>
</feature>
<dbReference type="InterPro" id="IPR033121">
    <property type="entry name" value="PEPTIDASE_A1"/>
</dbReference>
<feature type="domain" description="Protein kinase" evidence="7">
    <location>
        <begin position="50"/>
        <end position="376"/>
    </location>
</feature>
<dbReference type="Pfam" id="PF00026">
    <property type="entry name" value="Asp"/>
    <property type="match status" value="2"/>
</dbReference>
<dbReference type="CDD" id="cd05471">
    <property type="entry name" value="pepsin_like"/>
    <property type="match status" value="1"/>
</dbReference>
<keyword evidence="6" id="KW-1133">Transmembrane helix</keyword>
<comment type="similarity">
    <text evidence="1">Belongs to the peptidase A1 family.</text>
</comment>
<evidence type="ECO:0000256" key="5">
    <source>
        <dbReference type="PIRSR" id="PIRSR601461-2"/>
    </source>
</evidence>
<dbReference type="AlphaFoldDB" id="A0A2P4XJ89"/>
<gene>
    <name evidence="9" type="ORF">PHPALM_18623</name>
</gene>
<dbReference type="PROSITE" id="PS00108">
    <property type="entry name" value="PROTEIN_KINASE_ST"/>
    <property type="match status" value="1"/>
</dbReference>
<feature type="transmembrane region" description="Helical" evidence="6">
    <location>
        <begin position="737"/>
        <end position="758"/>
    </location>
</feature>
<name>A0A2P4XJ89_9STRA</name>
<accession>A0A2P4XJ89</accession>
<dbReference type="InterPro" id="IPR034164">
    <property type="entry name" value="Pepsin-like_dom"/>
</dbReference>
<evidence type="ECO:0000313" key="9">
    <source>
        <dbReference type="EMBL" id="POM65632.1"/>
    </source>
</evidence>
<comment type="caution">
    <text evidence="9">The sequence shown here is derived from an EMBL/GenBank/DDBJ whole genome shotgun (WGS) entry which is preliminary data.</text>
</comment>